<protein>
    <submittedName>
        <fullName evidence="2">Isocitrate lyase/phosphoenolpyruvate mutase family protein</fullName>
    </submittedName>
    <submittedName>
        <fullName evidence="1">Phosphonomutase</fullName>
    </submittedName>
</protein>
<dbReference type="InterPro" id="IPR039556">
    <property type="entry name" value="ICL/PEPM"/>
</dbReference>
<gene>
    <name evidence="1" type="ORF">ASJ30_00875</name>
    <name evidence="2" type="ORF">IGS73_00865</name>
</gene>
<dbReference type="Gene3D" id="3.20.20.60">
    <property type="entry name" value="Phosphoenolpyruvate-binding domains"/>
    <property type="match status" value="1"/>
</dbReference>
<proteinExistence type="predicted"/>
<dbReference type="Proteomes" id="UP000593998">
    <property type="component" value="Chromosome"/>
</dbReference>
<dbReference type="PANTHER" id="PTHR42905">
    <property type="entry name" value="PHOSPHOENOLPYRUVATE CARBOXYLASE"/>
    <property type="match status" value="1"/>
</dbReference>
<evidence type="ECO:0000313" key="3">
    <source>
        <dbReference type="Proteomes" id="UP000182938"/>
    </source>
</evidence>
<evidence type="ECO:0000313" key="4">
    <source>
        <dbReference type="Proteomes" id="UP000593998"/>
    </source>
</evidence>
<dbReference type="AlphaFoldDB" id="A0A1L3MD68"/>
<evidence type="ECO:0000313" key="2">
    <source>
        <dbReference type="EMBL" id="QOK23033.1"/>
    </source>
</evidence>
<accession>A0A1L3MD68</accession>
<evidence type="ECO:0000313" key="1">
    <source>
        <dbReference type="EMBL" id="APH00260.1"/>
    </source>
</evidence>
<organism evidence="1 3">
    <name type="scientific">Janibacter indicus</name>
    <dbReference type="NCBI Taxonomy" id="857417"/>
    <lineage>
        <taxon>Bacteria</taxon>
        <taxon>Bacillati</taxon>
        <taxon>Actinomycetota</taxon>
        <taxon>Actinomycetes</taxon>
        <taxon>Micrococcales</taxon>
        <taxon>Intrasporangiaceae</taxon>
        <taxon>Janibacter</taxon>
    </lineage>
</organism>
<reference evidence="1 3" key="1">
    <citation type="submission" date="2015-11" db="EMBL/GenBank/DDBJ databases">
        <authorList>
            <person name="Zhang Y."/>
            <person name="Guo Z."/>
        </authorList>
    </citation>
    <scope>NUCLEOTIDE SEQUENCE [LARGE SCALE GENOMIC DNA]</scope>
    <source>
        <strain evidence="1 3">YFY001</strain>
    </source>
</reference>
<dbReference type="InterPro" id="IPR015813">
    <property type="entry name" value="Pyrv/PenolPyrv_kinase-like_dom"/>
</dbReference>
<keyword evidence="2" id="KW-0670">Pyruvate</keyword>
<keyword evidence="2" id="KW-0456">Lyase</keyword>
<dbReference type="GO" id="GO:0016829">
    <property type="term" value="F:lyase activity"/>
    <property type="evidence" value="ECO:0007669"/>
    <property type="project" value="UniProtKB-KW"/>
</dbReference>
<dbReference type="InterPro" id="IPR040442">
    <property type="entry name" value="Pyrv_kinase-like_dom_sf"/>
</dbReference>
<name>A0A1L3MD68_9MICO</name>
<sequence>MSDLKSLASDLLRLHHTDETLVLPTVWDVWSARAVVDAGFPALTIGSHPLADSRGQQDGEGMTLDDALDGIRRICSAVRVPVSADVESGYDTPAAELVERVLDAGAVGINVEDTVHSQDRVREVAEHADYIGALRQAADEADIELVINARTDALLHGTDRFPDPVAEAITRIRACEEAGARCVYPVKIPDAATLATLMEATSLPLNVTAHPVDGAPSGSLQELRDAGVRRVTFGPLLQKALTPSVAELTGPWLGRAGLADQSD</sequence>
<dbReference type="SUPFAM" id="SSF51621">
    <property type="entry name" value="Phosphoenolpyruvate/pyruvate domain"/>
    <property type="match status" value="1"/>
</dbReference>
<dbReference type="Pfam" id="PF13714">
    <property type="entry name" value="PEP_mutase"/>
    <property type="match status" value="1"/>
</dbReference>
<dbReference type="PANTHER" id="PTHR42905:SF16">
    <property type="entry name" value="CARBOXYPHOSPHONOENOLPYRUVATE PHOSPHONOMUTASE-LIKE PROTEIN (AFU_ORTHOLOGUE AFUA_5G07230)"/>
    <property type="match status" value="1"/>
</dbReference>
<dbReference type="EMBL" id="CP013290">
    <property type="protein sequence ID" value="APH00260.1"/>
    <property type="molecule type" value="Genomic_DNA"/>
</dbReference>
<reference evidence="2 4" key="2">
    <citation type="submission" date="2020-10" db="EMBL/GenBank/DDBJ databases">
        <title>Janibacter indicus TT2 genome sequence.</title>
        <authorList>
            <person name="Lee K."/>
            <person name="Ganzorig M."/>
        </authorList>
    </citation>
    <scope>NUCLEOTIDE SEQUENCE [LARGE SCALE GENOMIC DNA]</scope>
    <source>
        <strain evidence="2 4">TT2</strain>
    </source>
</reference>
<dbReference type="Proteomes" id="UP000182938">
    <property type="component" value="Chromosome"/>
</dbReference>
<keyword evidence="3" id="KW-1185">Reference proteome</keyword>
<dbReference type="KEGG" id="jte:ASJ30_00875"/>
<dbReference type="EMBL" id="CP062789">
    <property type="protein sequence ID" value="QOK23033.1"/>
    <property type="molecule type" value="Genomic_DNA"/>
</dbReference>
<dbReference type="RefSeq" id="WP_072623440.1">
    <property type="nucleotide sequence ID" value="NZ_CP013290.1"/>
</dbReference>
<dbReference type="CDD" id="cd00377">
    <property type="entry name" value="ICL_PEPM"/>
    <property type="match status" value="1"/>
</dbReference>